<dbReference type="EMBL" id="UZAL01036561">
    <property type="protein sequence ID" value="VDP70040.1"/>
    <property type="molecule type" value="Genomic_DNA"/>
</dbReference>
<dbReference type="AlphaFoldDB" id="A0A183PNN7"/>
<dbReference type="Proteomes" id="UP000269396">
    <property type="component" value="Unassembled WGS sequence"/>
</dbReference>
<name>A0A183PNN7_9TREM</name>
<reference evidence="1 2" key="1">
    <citation type="submission" date="2018-11" db="EMBL/GenBank/DDBJ databases">
        <authorList>
            <consortium name="Pathogen Informatics"/>
        </authorList>
    </citation>
    <scope>NUCLEOTIDE SEQUENCE [LARGE SCALE GENOMIC DNA]</scope>
    <source>
        <strain>Denwood</strain>
        <strain evidence="2">Zambia</strain>
    </source>
</reference>
<proteinExistence type="predicted"/>
<sequence length="109" mass="12047">MMFKNGLNIGKSGNTSIMEETIGDKEVKNDSCYERYAGHVLPISAFTSASYPPCSSMILPRYVKDFTSSKSSPSSVIRLLCVVLYRRILLFPLFMLRSTAAKAVANAKN</sequence>
<evidence type="ECO:0000313" key="2">
    <source>
        <dbReference type="Proteomes" id="UP000269396"/>
    </source>
</evidence>
<gene>
    <name evidence="1" type="ORF">SMTD_LOCUS15975</name>
</gene>
<accession>A0A183PNN7</accession>
<keyword evidence="2" id="KW-1185">Reference proteome</keyword>
<evidence type="ECO:0000313" key="1">
    <source>
        <dbReference type="EMBL" id="VDP70040.1"/>
    </source>
</evidence>
<protein>
    <submittedName>
        <fullName evidence="1">Uncharacterized protein</fullName>
    </submittedName>
</protein>
<organism evidence="1 2">
    <name type="scientific">Schistosoma mattheei</name>
    <dbReference type="NCBI Taxonomy" id="31246"/>
    <lineage>
        <taxon>Eukaryota</taxon>
        <taxon>Metazoa</taxon>
        <taxon>Spiralia</taxon>
        <taxon>Lophotrochozoa</taxon>
        <taxon>Platyhelminthes</taxon>
        <taxon>Trematoda</taxon>
        <taxon>Digenea</taxon>
        <taxon>Strigeidida</taxon>
        <taxon>Schistosomatoidea</taxon>
        <taxon>Schistosomatidae</taxon>
        <taxon>Schistosoma</taxon>
    </lineage>
</organism>